<dbReference type="GO" id="GO:0016747">
    <property type="term" value="F:acyltransferase activity, transferring groups other than amino-acyl groups"/>
    <property type="evidence" value="ECO:0007669"/>
    <property type="project" value="InterPro"/>
</dbReference>
<protein>
    <recommendedName>
        <fullName evidence="1">N-acetyltransferase domain-containing protein</fullName>
    </recommendedName>
</protein>
<evidence type="ECO:0000259" key="1">
    <source>
        <dbReference type="PROSITE" id="PS51186"/>
    </source>
</evidence>
<dbReference type="Gene3D" id="3.40.630.30">
    <property type="match status" value="1"/>
</dbReference>
<dbReference type="CDD" id="cd04301">
    <property type="entry name" value="NAT_SF"/>
    <property type="match status" value="1"/>
</dbReference>
<dbReference type="PANTHER" id="PTHR47426">
    <property type="entry name" value="ACYL-COA N-ACYLTRANSFERASES (NAT) SUPERFAMILY PROTEIN"/>
    <property type="match status" value="1"/>
</dbReference>
<dbReference type="SUPFAM" id="SSF55729">
    <property type="entry name" value="Acyl-CoA N-acyltransferases (Nat)"/>
    <property type="match status" value="1"/>
</dbReference>
<reference evidence="2" key="1">
    <citation type="submission" date="2023-10" db="EMBL/GenBank/DDBJ databases">
        <title>Chromosome-level genome of the transformable northern wattle, Acacia crassicarpa.</title>
        <authorList>
            <person name="Massaro I."/>
            <person name="Sinha N.R."/>
            <person name="Poethig S."/>
            <person name="Leichty A.R."/>
        </authorList>
    </citation>
    <scope>NUCLEOTIDE SEQUENCE</scope>
    <source>
        <strain evidence="2">Acra3RX</strain>
        <tissue evidence="2">Leaf</tissue>
    </source>
</reference>
<proteinExistence type="predicted"/>
<evidence type="ECO:0000313" key="2">
    <source>
        <dbReference type="EMBL" id="KAK4265601.1"/>
    </source>
</evidence>
<evidence type="ECO:0000313" key="3">
    <source>
        <dbReference type="Proteomes" id="UP001293593"/>
    </source>
</evidence>
<accession>A0AAE1MM47</accession>
<feature type="domain" description="N-acetyltransferase" evidence="1">
    <location>
        <begin position="264"/>
        <end position="354"/>
    </location>
</feature>
<dbReference type="Pfam" id="PF00583">
    <property type="entry name" value="Acetyltransf_1"/>
    <property type="match status" value="1"/>
</dbReference>
<sequence>MLSVFSFLPFDFFSLRPCFNSGAIVYLHQQNRSFYLIIETESLKLYTLESGSMSPMPTNSIQRLNSQGLFLYGRSIGHNCPRIAALWTMTMRDPKSFSSGMKNAIEDLSVQLSISMPPTHKVETLRSGDLRFDRLQPSDYELVGDKILEFGQFVAREAVLDEEYWTAAWLRAESHCENPTLAPHDVRYIHNYKVRFADQEFNALKKRCQMQNEQKCTCIIAVKKEHKNVKRPVLKSVVGTLDLNIGYLLQGETFPGERGKAPRFCSINRTTPGRYGYIANVCVAKSARRQGIASNMLSYAVESAKTNGVKQVFVHVDRNNTTAQNLYQKVGFEMVEMANSKLSKEQLFLLCLQT</sequence>
<dbReference type="InterPro" id="IPR016181">
    <property type="entry name" value="Acyl_CoA_acyltransferase"/>
</dbReference>
<dbReference type="PANTHER" id="PTHR47426:SF3">
    <property type="entry name" value="GCN5-RELATED N-ACETYLTRANSFERASE 6, CHLOROPLASTIC"/>
    <property type="match status" value="1"/>
</dbReference>
<dbReference type="AlphaFoldDB" id="A0AAE1MM47"/>
<dbReference type="PROSITE" id="PS51186">
    <property type="entry name" value="GNAT"/>
    <property type="match status" value="1"/>
</dbReference>
<name>A0AAE1MM47_9FABA</name>
<keyword evidence="3" id="KW-1185">Reference proteome</keyword>
<gene>
    <name evidence="2" type="ORF">QN277_026630</name>
</gene>
<dbReference type="Proteomes" id="UP001293593">
    <property type="component" value="Unassembled WGS sequence"/>
</dbReference>
<organism evidence="2 3">
    <name type="scientific">Acacia crassicarpa</name>
    <name type="common">northern wattle</name>
    <dbReference type="NCBI Taxonomy" id="499986"/>
    <lineage>
        <taxon>Eukaryota</taxon>
        <taxon>Viridiplantae</taxon>
        <taxon>Streptophyta</taxon>
        <taxon>Embryophyta</taxon>
        <taxon>Tracheophyta</taxon>
        <taxon>Spermatophyta</taxon>
        <taxon>Magnoliopsida</taxon>
        <taxon>eudicotyledons</taxon>
        <taxon>Gunneridae</taxon>
        <taxon>Pentapetalae</taxon>
        <taxon>rosids</taxon>
        <taxon>fabids</taxon>
        <taxon>Fabales</taxon>
        <taxon>Fabaceae</taxon>
        <taxon>Caesalpinioideae</taxon>
        <taxon>mimosoid clade</taxon>
        <taxon>Acacieae</taxon>
        <taxon>Acacia</taxon>
    </lineage>
</organism>
<dbReference type="InterPro" id="IPR000182">
    <property type="entry name" value="GNAT_dom"/>
</dbReference>
<comment type="caution">
    <text evidence="2">The sequence shown here is derived from an EMBL/GenBank/DDBJ whole genome shotgun (WGS) entry which is preliminary data.</text>
</comment>
<dbReference type="EMBL" id="JAWXYG010000008">
    <property type="protein sequence ID" value="KAK4265601.1"/>
    <property type="molecule type" value="Genomic_DNA"/>
</dbReference>